<sequence>MAIVIGSLMIVPFVLAVGAGLVSNELEVANQ</sequence>
<keyword evidence="2" id="KW-1185">Reference proteome</keyword>
<gene>
    <name evidence="1" type="ORF">QOZ92_003129</name>
</gene>
<evidence type="ECO:0000313" key="1">
    <source>
        <dbReference type="EMBL" id="MDQ0557994.1"/>
    </source>
</evidence>
<name>A0ABU0N4T7_9FIRM</name>
<protein>
    <submittedName>
        <fullName evidence="1">Uncharacterized protein</fullName>
    </submittedName>
</protein>
<accession>A0ABU0N4T7</accession>
<evidence type="ECO:0000313" key="2">
    <source>
        <dbReference type="Proteomes" id="UP001232584"/>
    </source>
</evidence>
<proteinExistence type="predicted"/>
<comment type="caution">
    <text evidence="1">The sequence shown here is derived from an EMBL/GenBank/DDBJ whole genome shotgun (WGS) entry which is preliminary data.</text>
</comment>
<organism evidence="1 2">
    <name type="scientific">Paraclostridium ghonii</name>
    <dbReference type="NCBI Taxonomy" id="29358"/>
    <lineage>
        <taxon>Bacteria</taxon>
        <taxon>Bacillati</taxon>
        <taxon>Bacillota</taxon>
        <taxon>Clostridia</taxon>
        <taxon>Peptostreptococcales</taxon>
        <taxon>Peptostreptococcaceae</taxon>
        <taxon>Paraclostridium</taxon>
    </lineage>
</organism>
<reference evidence="1 2" key="1">
    <citation type="submission" date="2023-07" db="EMBL/GenBank/DDBJ databases">
        <title>Genomic Encyclopedia of Type Strains, Phase IV (KMG-IV): sequencing the most valuable type-strain genomes for metagenomic binning, comparative biology and taxonomic classification.</title>
        <authorList>
            <person name="Goeker M."/>
        </authorList>
    </citation>
    <scope>NUCLEOTIDE SEQUENCE [LARGE SCALE GENOMIC DNA]</scope>
    <source>
        <strain evidence="1 2">DSM 15049</strain>
    </source>
</reference>
<dbReference type="EMBL" id="JAUSWG010000017">
    <property type="protein sequence ID" value="MDQ0557994.1"/>
    <property type="molecule type" value="Genomic_DNA"/>
</dbReference>
<dbReference type="Proteomes" id="UP001232584">
    <property type="component" value="Unassembled WGS sequence"/>
</dbReference>